<dbReference type="EMBL" id="JYFN01000074">
    <property type="protein sequence ID" value="KJE20021.1"/>
    <property type="molecule type" value="Genomic_DNA"/>
</dbReference>
<reference evidence="3" key="1">
    <citation type="submission" date="2015-02" db="EMBL/GenBank/DDBJ databases">
        <title>Draft Genome of Frankia sp. CpI1-S.</title>
        <authorList>
            <person name="Oshone R.T."/>
            <person name="Ngom M."/>
            <person name="Ghodhbane-Gtari F."/>
            <person name="Gtari M."/>
            <person name="Morris K."/>
            <person name="Thomas K."/>
            <person name="Sen A."/>
            <person name="Tisa L.S."/>
        </authorList>
    </citation>
    <scope>NUCLEOTIDE SEQUENCE [LARGE SCALE GENOMIC DNA]</scope>
    <source>
        <strain evidence="3">CpI1-S</strain>
    </source>
</reference>
<evidence type="ECO:0000256" key="1">
    <source>
        <dbReference type="SAM" id="MobiDB-lite"/>
    </source>
</evidence>
<dbReference type="RefSeq" id="WP_157867016.1">
    <property type="nucleotide sequence ID" value="NZ_JYFN01000074.1"/>
</dbReference>
<dbReference type="PATRIC" id="fig|1502723.3.peg.6299"/>
<gene>
    <name evidence="2" type="ORF">FF36_05684</name>
</gene>
<reference evidence="2 3" key="2">
    <citation type="journal article" date="2016" name="Genome Announc.">
        <title>Permanent Draft Genome Sequences for Two Variants of Frankia sp. Strain CpI1, the First Frankia Strain Isolated from Root Nodules of Comptonia peregrina.</title>
        <authorList>
            <person name="Oshone R."/>
            <person name="Hurst S.G.IV."/>
            <person name="Abebe-Akele F."/>
            <person name="Simpson S."/>
            <person name="Morris K."/>
            <person name="Thomas W.K."/>
            <person name="Tisa L.S."/>
        </authorList>
    </citation>
    <scope>NUCLEOTIDE SEQUENCE [LARGE SCALE GENOMIC DNA]</scope>
    <source>
        <strain evidence="3">CpI1-S</strain>
    </source>
</reference>
<proteinExistence type="predicted"/>
<comment type="caution">
    <text evidence="2">The sequence shown here is derived from an EMBL/GenBank/DDBJ whole genome shotgun (WGS) entry which is preliminary data.</text>
</comment>
<keyword evidence="3" id="KW-1185">Reference proteome</keyword>
<sequence length="95" mass="9970">MLSIEGVRRPGSQTGAGGLNRRYRDPVRPVFRAAADCARGAKPVFADRLAGLRAAADCTRAEAFAVVGVDRDALLPPLLLAIVITLLPVSSMSVP</sequence>
<dbReference type="Proteomes" id="UP000032545">
    <property type="component" value="Unassembled WGS sequence"/>
</dbReference>
<name>A0A0D8B760_9ACTN</name>
<evidence type="ECO:0000313" key="2">
    <source>
        <dbReference type="EMBL" id="KJE20021.1"/>
    </source>
</evidence>
<protein>
    <submittedName>
        <fullName evidence="2">Uncharacterized protein</fullName>
    </submittedName>
</protein>
<accession>A0A0D8B760</accession>
<feature type="region of interest" description="Disordered" evidence="1">
    <location>
        <begin position="1"/>
        <end position="23"/>
    </location>
</feature>
<evidence type="ECO:0000313" key="3">
    <source>
        <dbReference type="Proteomes" id="UP000032545"/>
    </source>
</evidence>
<dbReference type="AlphaFoldDB" id="A0A0D8B760"/>
<organism evidence="2 3">
    <name type="scientific">Frankia torreyi</name>
    <dbReference type="NCBI Taxonomy" id="1856"/>
    <lineage>
        <taxon>Bacteria</taxon>
        <taxon>Bacillati</taxon>
        <taxon>Actinomycetota</taxon>
        <taxon>Actinomycetes</taxon>
        <taxon>Frankiales</taxon>
        <taxon>Frankiaceae</taxon>
        <taxon>Frankia</taxon>
    </lineage>
</organism>